<dbReference type="InterPro" id="IPR023214">
    <property type="entry name" value="HAD_sf"/>
</dbReference>
<dbReference type="InterPro" id="IPR000150">
    <property type="entry name" value="Cof"/>
</dbReference>
<dbReference type="EC" id="3.1.3.-" evidence="1"/>
<evidence type="ECO:0000313" key="2">
    <source>
        <dbReference type="Proteomes" id="UP001596147"/>
    </source>
</evidence>
<dbReference type="SFLD" id="SFLDG01140">
    <property type="entry name" value="C2.B:_Phosphomannomutase_and_P"/>
    <property type="match status" value="1"/>
</dbReference>
<dbReference type="SFLD" id="SFLDS00003">
    <property type="entry name" value="Haloacid_Dehalogenase"/>
    <property type="match status" value="1"/>
</dbReference>
<dbReference type="Pfam" id="PF08282">
    <property type="entry name" value="Hydrolase_3"/>
    <property type="match status" value="1"/>
</dbReference>
<name>A0ABW0LNW3_9BACI</name>
<dbReference type="CDD" id="cd07516">
    <property type="entry name" value="HAD_Pase"/>
    <property type="match status" value="1"/>
</dbReference>
<evidence type="ECO:0000313" key="1">
    <source>
        <dbReference type="EMBL" id="MFC5466522.1"/>
    </source>
</evidence>
<dbReference type="SFLD" id="SFLDG01144">
    <property type="entry name" value="C2.B.4:_PGP_Like"/>
    <property type="match status" value="1"/>
</dbReference>
<dbReference type="PANTHER" id="PTHR10000">
    <property type="entry name" value="PHOSPHOSERINE PHOSPHATASE"/>
    <property type="match status" value="1"/>
</dbReference>
<sequence>MIKCIASDMDGTLLNERQEVSAATIEAIKAVQAKGIDFVICSGRSYREVRFVLDKAEIECPAICVNGGEIRDEEGNITYSAYLDGVTSMKITNVFESVDMYFELYTPKGTFTSDRERGIQAIVDVFHTANPSVDVEEIIEAAEERYKNRLIQVVDDYRNIYDAKDCEVNKFLAFSLDEQLLFDVTEKLKNIEGIEVTSSGRNNIEVMHKDAKKGLALKRYVESKGISLADTMALGDNYNDLSMLEIVGHSVAMGNAEPAIKTVCKHVTETNENEGVAKAIIKVLEEM</sequence>
<dbReference type="PROSITE" id="PS01229">
    <property type="entry name" value="COF_2"/>
    <property type="match status" value="1"/>
</dbReference>
<dbReference type="GO" id="GO:0016787">
    <property type="term" value="F:hydrolase activity"/>
    <property type="evidence" value="ECO:0007669"/>
    <property type="project" value="UniProtKB-KW"/>
</dbReference>
<dbReference type="PANTHER" id="PTHR10000:SF55">
    <property type="entry name" value="5-AMINO-6-(5-PHOSPHO-D-RIBITYLAMINO)URACIL PHOSPHATASE YCSE"/>
    <property type="match status" value="1"/>
</dbReference>
<dbReference type="InterPro" id="IPR036412">
    <property type="entry name" value="HAD-like_sf"/>
</dbReference>
<gene>
    <name evidence="1" type="ORF">ACFPM4_17505</name>
</gene>
<dbReference type="Gene3D" id="3.30.1240.10">
    <property type="match status" value="1"/>
</dbReference>
<dbReference type="Gene3D" id="3.40.50.1000">
    <property type="entry name" value="HAD superfamily/HAD-like"/>
    <property type="match status" value="1"/>
</dbReference>
<dbReference type="EMBL" id="JBHSMC010000027">
    <property type="protein sequence ID" value="MFC5466522.1"/>
    <property type="molecule type" value="Genomic_DNA"/>
</dbReference>
<dbReference type="SUPFAM" id="SSF56784">
    <property type="entry name" value="HAD-like"/>
    <property type="match status" value="1"/>
</dbReference>
<accession>A0ABW0LNW3</accession>
<proteinExistence type="predicted"/>
<comment type="caution">
    <text evidence="1">The sequence shown here is derived from an EMBL/GenBank/DDBJ whole genome shotgun (WGS) entry which is preliminary data.</text>
</comment>
<dbReference type="NCBIfam" id="TIGR00099">
    <property type="entry name" value="Cof-subfamily"/>
    <property type="match status" value="1"/>
</dbReference>
<keyword evidence="1" id="KW-0378">Hydrolase</keyword>
<dbReference type="NCBIfam" id="TIGR01484">
    <property type="entry name" value="HAD-SF-IIB"/>
    <property type="match status" value="1"/>
</dbReference>
<dbReference type="Proteomes" id="UP001596147">
    <property type="component" value="Unassembled WGS sequence"/>
</dbReference>
<keyword evidence="2" id="KW-1185">Reference proteome</keyword>
<protein>
    <submittedName>
        <fullName evidence="1">Cof-type HAD-IIB family hydrolase</fullName>
        <ecNumber evidence="1">3.1.3.-</ecNumber>
    </submittedName>
</protein>
<organism evidence="1 2">
    <name type="scientific">Lederbergia graminis</name>
    <dbReference type="NCBI Taxonomy" id="735518"/>
    <lineage>
        <taxon>Bacteria</taxon>
        <taxon>Bacillati</taxon>
        <taxon>Bacillota</taxon>
        <taxon>Bacilli</taxon>
        <taxon>Bacillales</taxon>
        <taxon>Bacillaceae</taxon>
        <taxon>Lederbergia</taxon>
    </lineage>
</organism>
<dbReference type="InterPro" id="IPR006379">
    <property type="entry name" value="HAD-SF_hydro_IIB"/>
</dbReference>
<reference evidence="2" key="1">
    <citation type="journal article" date="2019" name="Int. J. Syst. Evol. Microbiol.">
        <title>The Global Catalogue of Microorganisms (GCM) 10K type strain sequencing project: providing services to taxonomists for standard genome sequencing and annotation.</title>
        <authorList>
            <consortium name="The Broad Institute Genomics Platform"/>
            <consortium name="The Broad Institute Genome Sequencing Center for Infectious Disease"/>
            <person name="Wu L."/>
            <person name="Ma J."/>
        </authorList>
    </citation>
    <scope>NUCLEOTIDE SEQUENCE [LARGE SCALE GENOMIC DNA]</scope>
    <source>
        <strain evidence="2">CGMCC 1.12237</strain>
    </source>
</reference>
<dbReference type="RefSeq" id="WP_144921476.1">
    <property type="nucleotide sequence ID" value="NZ_JBHSMC010000027.1"/>
</dbReference>